<keyword evidence="1" id="KW-1133">Transmembrane helix</keyword>
<reference evidence="3" key="1">
    <citation type="journal article" date="2019" name="Int. J. Syst. Evol. Microbiol.">
        <title>The Global Catalogue of Microorganisms (GCM) 10K type strain sequencing project: providing services to taxonomists for standard genome sequencing and annotation.</title>
        <authorList>
            <consortium name="The Broad Institute Genomics Platform"/>
            <consortium name="The Broad Institute Genome Sequencing Center for Infectious Disease"/>
            <person name="Wu L."/>
            <person name="Ma J."/>
        </authorList>
    </citation>
    <scope>NUCLEOTIDE SEQUENCE [LARGE SCALE GENOMIC DNA]</scope>
    <source>
        <strain evidence="3">ICMP 6774ER</strain>
    </source>
</reference>
<keyword evidence="1" id="KW-0812">Transmembrane</keyword>
<evidence type="ECO:0000313" key="2">
    <source>
        <dbReference type="EMBL" id="MFD1940012.1"/>
    </source>
</evidence>
<comment type="caution">
    <text evidence="2">The sequence shown here is derived from an EMBL/GenBank/DDBJ whole genome shotgun (WGS) entry which is preliminary data.</text>
</comment>
<evidence type="ECO:0000256" key="1">
    <source>
        <dbReference type="SAM" id="Phobius"/>
    </source>
</evidence>
<protein>
    <recommendedName>
        <fullName evidence="4">Integral membrane protein</fullName>
    </recommendedName>
</protein>
<feature type="transmembrane region" description="Helical" evidence="1">
    <location>
        <begin position="63"/>
        <end position="80"/>
    </location>
</feature>
<gene>
    <name evidence="2" type="ORF">ACFSKW_52000</name>
</gene>
<keyword evidence="1" id="KW-0472">Membrane</keyword>
<keyword evidence="3" id="KW-1185">Reference proteome</keyword>
<dbReference type="Proteomes" id="UP001597368">
    <property type="component" value="Unassembled WGS sequence"/>
</dbReference>
<dbReference type="EMBL" id="JBHUFV010000100">
    <property type="protein sequence ID" value="MFD1940012.1"/>
    <property type="molecule type" value="Genomic_DNA"/>
</dbReference>
<evidence type="ECO:0000313" key="3">
    <source>
        <dbReference type="Proteomes" id="UP001597368"/>
    </source>
</evidence>
<proteinExistence type="predicted"/>
<name>A0ABW4TFZ3_9ACTN</name>
<accession>A0ABW4TFZ3</accession>
<organism evidence="2 3">
    <name type="scientific">Nonomuraea mangrovi</name>
    <dbReference type="NCBI Taxonomy" id="2316207"/>
    <lineage>
        <taxon>Bacteria</taxon>
        <taxon>Bacillati</taxon>
        <taxon>Actinomycetota</taxon>
        <taxon>Actinomycetes</taxon>
        <taxon>Streptosporangiales</taxon>
        <taxon>Streptosporangiaceae</taxon>
        <taxon>Nonomuraea</taxon>
    </lineage>
</organism>
<dbReference type="RefSeq" id="WP_379582829.1">
    <property type="nucleotide sequence ID" value="NZ_JBHUFV010000100.1"/>
</dbReference>
<feature type="transmembrane region" description="Helical" evidence="1">
    <location>
        <begin position="40"/>
        <end position="57"/>
    </location>
</feature>
<feature type="transmembrane region" description="Helical" evidence="1">
    <location>
        <begin position="134"/>
        <end position="155"/>
    </location>
</feature>
<sequence length="193" mass="20983">MHAITGTTAVTPEHVVKALLSEYDALKAEERQRIGARGQLLYAMLTAVAGITTVTATMGRLELLLLLPLATMVLGWAYVTNDHKIAAIGRYVRGRLGPRLVGLVDDGSSDIDVFKWEKYHREDPLRPSRKRLQLAVDLAAFCAPPLSALTLLWLLGPHTPMVLIGSAAALATILILATQIIRYADVAGHVQRT</sequence>
<feature type="transmembrane region" description="Helical" evidence="1">
    <location>
        <begin position="161"/>
        <end position="184"/>
    </location>
</feature>
<evidence type="ECO:0008006" key="4">
    <source>
        <dbReference type="Google" id="ProtNLM"/>
    </source>
</evidence>